<comment type="caution">
    <text evidence="1">The sequence shown here is derived from an EMBL/GenBank/DDBJ whole genome shotgun (WGS) entry which is preliminary data.</text>
</comment>
<accession>A0A9P6ZZ83</accession>
<protein>
    <submittedName>
        <fullName evidence="1">Uncharacterized protein</fullName>
    </submittedName>
</protein>
<evidence type="ECO:0000313" key="1">
    <source>
        <dbReference type="EMBL" id="KAG1779515.1"/>
    </source>
</evidence>
<dbReference type="EMBL" id="JABBWD010000012">
    <property type="protein sequence ID" value="KAG1779515.1"/>
    <property type="molecule type" value="Genomic_DNA"/>
</dbReference>
<sequence length="146" mass="16395">MLIFFTVLSCVLVITVVSRMFIIHRRGRPRPYSSTYPSNQHVHFLTVVDRVLICVVLNRVLDSVCRFQCSFLQREPFAPFRRPAAVCWPSCYTGSGFSSSLSHARSYVSSGFLSYRPGQYSFSVLTPSSIALLSATCRAIRACVTL</sequence>
<organism evidence="1 2">
    <name type="scientific">Suillus placidus</name>
    <dbReference type="NCBI Taxonomy" id="48579"/>
    <lineage>
        <taxon>Eukaryota</taxon>
        <taxon>Fungi</taxon>
        <taxon>Dikarya</taxon>
        <taxon>Basidiomycota</taxon>
        <taxon>Agaricomycotina</taxon>
        <taxon>Agaricomycetes</taxon>
        <taxon>Agaricomycetidae</taxon>
        <taxon>Boletales</taxon>
        <taxon>Suillineae</taxon>
        <taxon>Suillaceae</taxon>
        <taxon>Suillus</taxon>
    </lineage>
</organism>
<dbReference type="Proteomes" id="UP000714275">
    <property type="component" value="Unassembled WGS sequence"/>
</dbReference>
<evidence type="ECO:0000313" key="2">
    <source>
        <dbReference type="Proteomes" id="UP000714275"/>
    </source>
</evidence>
<dbReference type="AlphaFoldDB" id="A0A9P6ZZ83"/>
<proteinExistence type="predicted"/>
<keyword evidence="2" id="KW-1185">Reference proteome</keyword>
<gene>
    <name evidence="1" type="ORF">EV702DRAFT_1088677</name>
</gene>
<name>A0A9P6ZZ83_9AGAM</name>
<reference evidence="1" key="1">
    <citation type="journal article" date="2020" name="New Phytol.">
        <title>Comparative genomics reveals dynamic genome evolution in host specialist ectomycorrhizal fungi.</title>
        <authorList>
            <person name="Lofgren L.A."/>
            <person name="Nguyen N.H."/>
            <person name="Vilgalys R."/>
            <person name="Ruytinx J."/>
            <person name="Liao H.L."/>
            <person name="Branco S."/>
            <person name="Kuo A."/>
            <person name="LaButti K."/>
            <person name="Lipzen A."/>
            <person name="Andreopoulos W."/>
            <person name="Pangilinan J."/>
            <person name="Riley R."/>
            <person name="Hundley H."/>
            <person name="Na H."/>
            <person name="Barry K."/>
            <person name="Grigoriev I.V."/>
            <person name="Stajich J.E."/>
            <person name="Kennedy P.G."/>
        </authorList>
    </citation>
    <scope>NUCLEOTIDE SEQUENCE</scope>
    <source>
        <strain evidence="1">DOB743</strain>
    </source>
</reference>